<gene>
    <name evidence="2" type="ORF">NPIL_180291</name>
</gene>
<dbReference type="OrthoDB" id="10461455at2759"/>
<evidence type="ECO:0000256" key="1">
    <source>
        <dbReference type="SAM" id="SignalP"/>
    </source>
</evidence>
<proteinExistence type="predicted"/>
<keyword evidence="1" id="KW-0732">Signal</keyword>
<accession>A0A8X6QU37</accession>
<feature type="chain" id="PRO_5036442497" evidence="1">
    <location>
        <begin position="16"/>
        <end position="116"/>
    </location>
</feature>
<feature type="signal peptide" evidence="1">
    <location>
        <begin position="1"/>
        <end position="15"/>
    </location>
</feature>
<dbReference type="EMBL" id="BMAW01083997">
    <property type="protein sequence ID" value="GFU36549.1"/>
    <property type="molecule type" value="Genomic_DNA"/>
</dbReference>
<comment type="caution">
    <text evidence="2">The sequence shown here is derived from an EMBL/GenBank/DDBJ whole genome shotgun (WGS) entry which is preliminary data.</text>
</comment>
<name>A0A8X6QU37_NEPPI</name>
<dbReference type="AlphaFoldDB" id="A0A8X6QU37"/>
<organism evidence="2 3">
    <name type="scientific">Nephila pilipes</name>
    <name type="common">Giant wood spider</name>
    <name type="synonym">Nephila maculata</name>
    <dbReference type="NCBI Taxonomy" id="299642"/>
    <lineage>
        <taxon>Eukaryota</taxon>
        <taxon>Metazoa</taxon>
        <taxon>Ecdysozoa</taxon>
        <taxon>Arthropoda</taxon>
        <taxon>Chelicerata</taxon>
        <taxon>Arachnida</taxon>
        <taxon>Araneae</taxon>
        <taxon>Araneomorphae</taxon>
        <taxon>Entelegynae</taxon>
        <taxon>Araneoidea</taxon>
        <taxon>Nephilidae</taxon>
        <taxon>Nephila</taxon>
    </lineage>
</organism>
<sequence length="116" mass="13377">MFWAFLATLLRVVTSERGCPPQEDIEPCTCQESYYTDLRCSDINEVDVITKVFANSERSHFNKFTLKKSTLQYIPHSVFDNVEVKFLDFDEVTFVNTFDEIPKNPGVETIKLAKVS</sequence>
<protein>
    <submittedName>
        <fullName evidence="2">Uncharacterized protein</fullName>
    </submittedName>
</protein>
<reference evidence="2" key="1">
    <citation type="submission" date="2020-08" db="EMBL/GenBank/DDBJ databases">
        <title>Multicomponent nature underlies the extraordinary mechanical properties of spider dragline silk.</title>
        <authorList>
            <person name="Kono N."/>
            <person name="Nakamura H."/>
            <person name="Mori M."/>
            <person name="Yoshida Y."/>
            <person name="Ohtoshi R."/>
            <person name="Malay A.D."/>
            <person name="Moran D.A.P."/>
            <person name="Tomita M."/>
            <person name="Numata K."/>
            <person name="Arakawa K."/>
        </authorList>
    </citation>
    <scope>NUCLEOTIDE SEQUENCE</scope>
</reference>
<evidence type="ECO:0000313" key="3">
    <source>
        <dbReference type="Proteomes" id="UP000887013"/>
    </source>
</evidence>
<keyword evidence="3" id="KW-1185">Reference proteome</keyword>
<dbReference type="Proteomes" id="UP000887013">
    <property type="component" value="Unassembled WGS sequence"/>
</dbReference>
<evidence type="ECO:0000313" key="2">
    <source>
        <dbReference type="EMBL" id="GFU36549.1"/>
    </source>
</evidence>